<keyword evidence="8 14" id="KW-0833">Ubl conjugation pathway</keyword>
<organism evidence="18 19">
    <name type="scientific">Papaver somniferum</name>
    <name type="common">Opium poppy</name>
    <dbReference type="NCBI Taxonomy" id="3469"/>
    <lineage>
        <taxon>Eukaryota</taxon>
        <taxon>Viridiplantae</taxon>
        <taxon>Streptophyta</taxon>
        <taxon>Embryophyta</taxon>
        <taxon>Tracheophyta</taxon>
        <taxon>Spermatophyta</taxon>
        <taxon>Magnoliopsida</taxon>
        <taxon>Ranunculales</taxon>
        <taxon>Papaveraceae</taxon>
        <taxon>Papaveroideae</taxon>
        <taxon>Papaver</taxon>
    </lineage>
</organism>
<dbReference type="GO" id="GO:0006513">
    <property type="term" value="P:protein monoubiquitination"/>
    <property type="evidence" value="ECO:0007669"/>
    <property type="project" value="EnsemblPlants"/>
</dbReference>
<dbReference type="InterPro" id="IPR013956">
    <property type="entry name" value="E3_ubiquit_lig_Bre1"/>
</dbReference>
<gene>
    <name evidence="18" type="ORF">C5167_012278</name>
</gene>
<dbReference type="InterPro" id="IPR001841">
    <property type="entry name" value="Znf_RING"/>
</dbReference>
<evidence type="ECO:0000256" key="7">
    <source>
        <dbReference type="ARBA" id="ARBA00022771"/>
    </source>
</evidence>
<evidence type="ECO:0000256" key="16">
    <source>
        <dbReference type="SAM" id="MobiDB-lite"/>
    </source>
</evidence>
<keyword evidence="6 14" id="KW-0479">Metal-binding</keyword>
<dbReference type="InterPro" id="IPR018957">
    <property type="entry name" value="Znf_C3HC4_RING-type"/>
</dbReference>
<dbReference type="GO" id="GO:0051781">
    <property type="term" value="P:positive regulation of cell division"/>
    <property type="evidence" value="ECO:0007669"/>
    <property type="project" value="EnsemblPlants"/>
</dbReference>
<dbReference type="PANTHER" id="PTHR23163">
    <property type="entry name" value="RING FINGER PROTEIN-RELATED"/>
    <property type="match status" value="1"/>
</dbReference>
<evidence type="ECO:0000256" key="6">
    <source>
        <dbReference type="ARBA" id="ARBA00022723"/>
    </source>
</evidence>
<evidence type="ECO:0000256" key="12">
    <source>
        <dbReference type="ARBA" id="ARBA00023242"/>
    </source>
</evidence>
<comment type="pathway">
    <text evidence="3 14">Protein modification; protein ubiquitination.</text>
</comment>
<dbReference type="GO" id="GO:0005634">
    <property type="term" value="C:nucleus"/>
    <property type="evidence" value="ECO:0007669"/>
    <property type="project" value="UniProtKB-SubCell"/>
</dbReference>
<dbReference type="GO" id="GO:0051301">
    <property type="term" value="P:cell division"/>
    <property type="evidence" value="ECO:0007669"/>
    <property type="project" value="EnsemblPlants"/>
</dbReference>
<dbReference type="GO" id="GO:0010389">
    <property type="term" value="P:regulation of G2/M transition of mitotic cell cycle"/>
    <property type="evidence" value="ECO:0007669"/>
    <property type="project" value="EnsemblPlants"/>
</dbReference>
<evidence type="ECO:0000256" key="2">
    <source>
        <dbReference type="ARBA" id="ARBA00004123"/>
    </source>
</evidence>
<dbReference type="STRING" id="3469.A0A4Y7J0X7"/>
<evidence type="ECO:0000259" key="17">
    <source>
        <dbReference type="PROSITE" id="PS50089"/>
    </source>
</evidence>
<dbReference type="GO" id="GO:0008270">
    <property type="term" value="F:zinc ion binding"/>
    <property type="evidence" value="ECO:0007669"/>
    <property type="project" value="UniProtKB-KW"/>
</dbReference>
<accession>A0A4Y7J0X7</accession>
<evidence type="ECO:0000256" key="5">
    <source>
        <dbReference type="ARBA" id="ARBA00022679"/>
    </source>
</evidence>
<dbReference type="AlphaFoldDB" id="A0A4Y7J0X7"/>
<name>A0A4Y7J0X7_PAPSO</name>
<dbReference type="SUPFAM" id="SSF57850">
    <property type="entry name" value="RING/U-box"/>
    <property type="match status" value="1"/>
</dbReference>
<evidence type="ECO:0000256" key="14">
    <source>
        <dbReference type="RuleBase" id="RU365038"/>
    </source>
</evidence>
<evidence type="ECO:0000256" key="3">
    <source>
        <dbReference type="ARBA" id="ARBA00004906"/>
    </source>
</evidence>
<evidence type="ECO:0000313" key="19">
    <source>
        <dbReference type="Proteomes" id="UP000316621"/>
    </source>
</evidence>
<dbReference type="EC" id="2.3.2.27" evidence="14"/>
<evidence type="ECO:0000256" key="11">
    <source>
        <dbReference type="ARBA" id="ARBA00023054"/>
    </source>
</evidence>
<comment type="catalytic activity">
    <reaction evidence="1 14">
        <text>S-ubiquitinyl-[E2 ubiquitin-conjugating enzyme]-L-cysteine + [acceptor protein]-L-lysine = [E2 ubiquitin-conjugating enzyme]-L-cysteine + N(6)-ubiquitinyl-[acceptor protein]-L-lysine.</text>
        <dbReference type="EC" id="2.3.2.27"/>
    </reaction>
</comment>
<dbReference type="EMBL" id="CM010717">
    <property type="protein sequence ID" value="RZC53419.1"/>
    <property type="molecule type" value="Genomic_DNA"/>
</dbReference>
<evidence type="ECO:0000313" key="18">
    <source>
        <dbReference type="EMBL" id="RZC53419.1"/>
    </source>
</evidence>
<dbReference type="InterPro" id="IPR013083">
    <property type="entry name" value="Znf_RING/FYVE/PHD"/>
</dbReference>
<reference evidence="18 19" key="1">
    <citation type="journal article" date="2018" name="Science">
        <title>The opium poppy genome and morphinan production.</title>
        <authorList>
            <person name="Guo L."/>
            <person name="Winzer T."/>
            <person name="Yang X."/>
            <person name="Li Y."/>
            <person name="Ning Z."/>
            <person name="He Z."/>
            <person name="Teodor R."/>
            <person name="Lu Y."/>
            <person name="Bowser T.A."/>
            <person name="Graham I.A."/>
            <person name="Ye K."/>
        </authorList>
    </citation>
    <scope>NUCLEOTIDE SEQUENCE [LARGE SCALE GENOMIC DNA]</scope>
    <source>
        <strain evidence="19">cv. HN1</strain>
        <tissue evidence="18">Leaves</tissue>
    </source>
</reference>
<protein>
    <recommendedName>
        <fullName evidence="14">E3 ubiquitin protein ligase</fullName>
        <ecNumber evidence="14">2.3.2.27</ecNumber>
    </recommendedName>
</protein>
<evidence type="ECO:0000256" key="10">
    <source>
        <dbReference type="ARBA" id="ARBA00022853"/>
    </source>
</evidence>
<feature type="coiled-coil region" evidence="15">
    <location>
        <begin position="737"/>
        <end position="806"/>
    </location>
</feature>
<evidence type="ECO:0000256" key="9">
    <source>
        <dbReference type="ARBA" id="ARBA00022833"/>
    </source>
</evidence>
<dbReference type="Pfam" id="PF00097">
    <property type="entry name" value="zf-C3HC4"/>
    <property type="match status" value="1"/>
</dbReference>
<dbReference type="Gramene" id="RZC53419">
    <property type="protein sequence ID" value="RZC53419"/>
    <property type="gene ID" value="C5167_012278"/>
</dbReference>
<keyword evidence="10 14" id="KW-0156">Chromatin regulator</keyword>
<evidence type="ECO:0000256" key="13">
    <source>
        <dbReference type="PROSITE-ProRule" id="PRU00175"/>
    </source>
</evidence>
<dbReference type="PANTHER" id="PTHR23163:SF0">
    <property type="entry name" value="E3 UBIQUITIN-PROTEIN LIGASE BRE1"/>
    <property type="match status" value="1"/>
</dbReference>
<dbReference type="GO" id="GO:0140852">
    <property type="term" value="F:histone ubiquitin ligase activity"/>
    <property type="evidence" value="ECO:0007669"/>
    <property type="project" value="EnsemblPlants"/>
</dbReference>
<dbReference type="InterPro" id="IPR017907">
    <property type="entry name" value="Znf_RING_CS"/>
</dbReference>
<evidence type="ECO:0000256" key="15">
    <source>
        <dbReference type="SAM" id="Coils"/>
    </source>
</evidence>
<dbReference type="OrthoDB" id="10266039at2759"/>
<dbReference type="GO" id="GO:0010228">
    <property type="term" value="P:vegetative to reproductive phase transition of meristem"/>
    <property type="evidence" value="ECO:0007669"/>
    <property type="project" value="EnsemblPlants"/>
</dbReference>
<dbReference type="GO" id="GO:0050832">
    <property type="term" value="P:defense response to fungus"/>
    <property type="evidence" value="ECO:0007669"/>
    <property type="project" value="EnsemblPlants"/>
</dbReference>
<dbReference type="Gene3D" id="3.30.40.10">
    <property type="entry name" value="Zinc/RING finger domain, C3HC4 (zinc finger)"/>
    <property type="match status" value="1"/>
</dbReference>
<keyword evidence="11 14" id="KW-0175">Coiled coil</keyword>
<feature type="domain" description="RING-type" evidence="17">
    <location>
        <begin position="829"/>
        <end position="867"/>
    </location>
</feature>
<dbReference type="GO" id="GO:0140936">
    <property type="term" value="F:histone H2B deubiquitinase activity"/>
    <property type="evidence" value="ECO:0007669"/>
    <property type="project" value="EnsemblPlants"/>
</dbReference>
<dbReference type="GO" id="GO:0042803">
    <property type="term" value="F:protein homodimerization activity"/>
    <property type="evidence" value="ECO:0007669"/>
    <property type="project" value="EnsemblPlants"/>
</dbReference>
<dbReference type="PROSITE" id="PS50089">
    <property type="entry name" value="ZF_RING_2"/>
    <property type="match status" value="1"/>
</dbReference>
<sequence length="881" mass="100163">MGSTGEADRKRRHFSSLSPTAVAKSNSSSVSSVVPCSLEKKIDTGVLEYRNKKLFRELETQKVEYHVRLGKYSQRKDRQQAYDDTLVVVDGSWKQLVNDLESHSIHTRGYLSNGQDSKQSSTAGATSSPDNTFLCRLLETGATDSCSANSSPAENVVDNCASSLATRCIIENIVATIDDLRKVKDRVSSALLEKLPKDDPDTRKTSTDLVMEVNNIRAAFENHHLKHKSVSHEVQNHRDTDARNKAELRRLSGDLESTISELEESNSQLATLKAQKDASRGLPIPVLNFSNKHVSVEKTRDKQKDIQDMECTLKELMELASSRLLEVQNLHEGRIKILKKLSGLQSTMKDLKYINSSKAYLLLSDQLEKSRDEVIRCRAMWEKLQVEKDNFVWREADLTVTADVADVSRRAASVADSWMHDLEKELHKQFDQRKLFEIKLEEASGEPGRKEIISEFKALVSSFPKKMGIMQGQLSEYKEAALEVHSLRAEAQSLSSILDRKVNEINTLSARCADQTAEILALKSAVHDLKDSVQELKLFLEMYRRESTDSRDVVEARDLEYQAWALVQSLKSSLDEHSLELRVKEANKAEAVSQQRLATAEAKIAVLRQKFEVSRRDASNLSEVLKSKHEEGEAYLSEIETIGQAYEDMQTQNQQLLHEITERDDYNIKLVLEGVKGRQLQDTLCLEKQNKEKELQQANASLSYYELKGARLTDQLKMCSEQIQKIGEDTCQTSSTLEKTQKRLLDVRRESQRLRESLSKSHSKVEKVRMTVAELQIELANERFSKKRVEEEFDSVTRKADRLDAHAQGSYILEKLQKEAKEYRDILKCGICHERPKEVVITKCYHLFCGTCVQKILETRHRRCTTCAASFGPNDVKPVYI</sequence>
<dbReference type="GO" id="GO:0009965">
    <property type="term" value="P:leaf morphogenesis"/>
    <property type="evidence" value="ECO:0007669"/>
    <property type="project" value="EnsemblPlants"/>
</dbReference>
<keyword evidence="9 14" id="KW-0862">Zinc</keyword>
<keyword evidence="5 14" id="KW-0808">Transferase</keyword>
<dbReference type="PROSITE" id="PS00518">
    <property type="entry name" value="ZF_RING_1"/>
    <property type="match status" value="1"/>
</dbReference>
<proteinExistence type="inferred from homology"/>
<comment type="similarity">
    <text evidence="4 14">Belongs to the BRE1 family.</text>
</comment>
<comment type="subcellular location">
    <subcellularLocation>
        <location evidence="2 14">Nucleus</location>
    </subcellularLocation>
</comment>
<dbReference type="SMART" id="SM00184">
    <property type="entry name" value="RING"/>
    <property type="match status" value="1"/>
</dbReference>
<feature type="coiled-coil region" evidence="15">
    <location>
        <begin position="245"/>
        <end position="275"/>
    </location>
</feature>
<keyword evidence="19" id="KW-1185">Reference proteome</keyword>
<dbReference type="Proteomes" id="UP000316621">
    <property type="component" value="Chromosome 3"/>
</dbReference>
<evidence type="ECO:0000256" key="1">
    <source>
        <dbReference type="ARBA" id="ARBA00000900"/>
    </source>
</evidence>
<dbReference type="UniPathway" id="UPA00143"/>
<keyword evidence="12 14" id="KW-0539">Nucleus</keyword>
<keyword evidence="7 13" id="KW-0863">Zinc-finger</keyword>
<dbReference type="OMA" id="THIEIMT"/>
<dbReference type="GO" id="GO:0010162">
    <property type="term" value="P:seed dormancy process"/>
    <property type="evidence" value="ECO:0007669"/>
    <property type="project" value="EnsemblPlants"/>
</dbReference>
<dbReference type="GO" id="GO:0045087">
    <property type="term" value="P:innate immune response"/>
    <property type="evidence" value="ECO:0007669"/>
    <property type="project" value="EnsemblPlants"/>
</dbReference>
<evidence type="ECO:0000256" key="8">
    <source>
        <dbReference type="ARBA" id="ARBA00022786"/>
    </source>
</evidence>
<dbReference type="CDD" id="cd16499">
    <property type="entry name" value="RING-HC_Bre1-like"/>
    <property type="match status" value="1"/>
</dbReference>
<dbReference type="GO" id="GO:0033503">
    <property type="term" value="C:HULC complex"/>
    <property type="evidence" value="ECO:0007669"/>
    <property type="project" value="TreeGrafter"/>
</dbReference>
<feature type="region of interest" description="Disordered" evidence="16">
    <location>
        <begin position="1"/>
        <end position="21"/>
    </location>
</feature>
<evidence type="ECO:0000256" key="4">
    <source>
        <dbReference type="ARBA" id="ARBA00005555"/>
    </source>
</evidence>